<name>U4QE75_LACHE</name>
<evidence type="ECO:0000313" key="1">
    <source>
        <dbReference type="EMBL" id="CDI41351.1"/>
    </source>
</evidence>
<protein>
    <submittedName>
        <fullName evidence="1">Uncharacterized protein</fullName>
    </submittedName>
</protein>
<sequence>MESIITDIVKIIKSENNV</sequence>
<reference evidence="1 2" key="1">
    <citation type="submission" date="2013-09" db="EMBL/GenBank/DDBJ databases">
        <title>Draft Genome Sequence of five Lactobacillus helveticus strains CIRM-BIA 101T, 103, 104, 951 and 953 isolated from milk product.</title>
        <authorList>
            <person name="Valence F."/>
            <person name="Chuat V."/>
            <person name="Ma L."/>
            <person name="Creno S."/>
            <person name="Falentin H."/>
            <person name="Lortal S."/>
            <person name="Bizet C."/>
            <person name="Clermont D."/>
            <person name="Loux V."/>
            <person name="Bouchier C."/>
            <person name="Cousin S."/>
        </authorList>
    </citation>
    <scope>NUCLEOTIDE SEQUENCE [LARGE SCALE GENOMIC DNA]</scope>
    <source>
        <strain evidence="1 2">CIRM-BIA 953</strain>
    </source>
</reference>
<proteinExistence type="predicted"/>
<dbReference type="Proteomes" id="UP000017243">
    <property type="component" value="Unassembled WGS sequence"/>
</dbReference>
<evidence type="ECO:0000313" key="2">
    <source>
        <dbReference type="Proteomes" id="UP000017243"/>
    </source>
</evidence>
<dbReference type="EMBL" id="CBUH010000008">
    <property type="protein sequence ID" value="CDI41351.1"/>
    <property type="molecule type" value="Genomic_DNA"/>
</dbReference>
<accession>U4QE75</accession>
<organism evidence="1 2">
    <name type="scientific">Lactobacillus helveticus CIRM-BIA 953</name>
    <dbReference type="NCBI Taxonomy" id="1226335"/>
    <lineage>
        <taxon>Bacteria</taxon>
        <taxon>Bacillati</taxon>
        <taxon>Bacillota</taxon>
        <taxon>Bacilli</taxon>
        <taxon>Lactobacillales</taxon>
        <taxon>Lactobacillaceae</taxon>
        <taxon>Lactobacillus</taxon>
    </lineage>
</organism>
<comment type="caution">
    <text evidence="1">The sequence shown here is derived from an EMBL/GenBank/DDBJ whole genome shotgun (WGS) entry which is preliminary data.</text>
</comment>
<dbReference type="AlphaFoldDB" id="U4QE75"/>
<gene>
    <name evidence="1" type="ORF">LHCIRMBIA953_00565</name>
</gene>